<comment type="caution">
    <text evidence="1">The sequence shown here is derived from an EMBL/GenBank/DDBJ whole genome shotgun (WGS) entry which is preliminary data.</text>
</comment>
<accession>A0A150Y352</accession>
<dbReference type="EMBL" id="LRPB01000005">
    <property type="protein sequence ID" value="KYG85332.1"/>
    <property type="molecule type" value="Genomic_DNA"/>
</dbReference>
<protein>
    <recommendedName>
        <fullName evidence="3">Lipoprotein</fullName>
    </recommendedName>
</protein>
<dbReference type="PROSITE" id="PS51257">
    <property type="entry name" value="PROKAR_LIPOPROTEIN"/>
    <property type="match status" value="1"/>
</dbReference>
<evidence type="ECO:0008006" key="3">
    <source>
        <dbReference type="Google" id="ProtNLM"/>
    </source>
</evidence>
<proteinExistence type="predicted"/>
<dbReference type="STRING" id="1914963.AWW67_16625"/>
<dbReference type="Proteomes" id="UP000075663">
    <property type="component" value="Unassembled WGS sequence"/>
</dbReference>
<dbReference type="RefSeq" id="WP_062300315.1">
    <property type="nucleotide sequence ID" value="NZ_LRPB01000005.1"/>
</dbReference>
<evidence type="ECO:0000313" key="1">
    <source>
        <dbReference type="EMBL" id="KYG85332.1"/>
    </source>
</evidence>
<sequence length="160" mass="18425">MMKKMLPLILSSILVSCGQNSDKGGVLNQPAKILPSTNQPSYEKLNPNNKELNHEKIKLAESTILVILMDSEEIENLKKLQGEDDFYEAAQDFSWYDSELRTKMDSLNIPVRNIKKDTVYVSTPSWDYIISKDTSFSLFTYFYYNGDTLVRTDLFSLLNY</sequence>
<evidence type="ECO:0000313" key="2">
    <source>
        <dbReference type="Proteomes" id="UP000075663"/>
    </source>
</evidence>
<gene>
    <name evidence="1" type="ORF">AWW67_16625</name>
</gene>
<name>A0A150Y352_9BACT</name>
<organism evidence="1 2">
    <name type="scientific">Roseivirga seohaensis</name>
    <dbReference type="NCBI Taxonomy" id="1914963"/>
    <lineage>
        <taxon>Bacteria</taxon>
        <taxon>Pseudomonadati</taxon>
        <taxon>Bacteroidota</taxon>
        <taxon>Cytophagia</taxon>
        <taxon>Cytophagales</taxon>
        <taxon>Roseivirgaceae</taxon>
        <taxon>Roseivirga</taxon>
    </lineage>
</organism>
<reference evidence="1 2" key="1">
    <citation type="submission" date="2016-01" db="EMBL/GenBank/DDBJ databases">
        <title>Genome sequencing of Roseivirga seohaensis SW-152.</title>
        <authorList>
            <person name="Selvaratnam C."/>
            <person name="Thevarajoo S."/>
            <person name="Goh K.M."/>
            <person name="Ee R."/>
            <person name="Chan K.-G."/>
            <person name="Chong C.S."/>
        </authorList>
    </citation>
    <scope>NUCLEOTIDE SEQUENCE [LARGE SCALE GENOMIC DNA]</scope>
    <source>
        <strain evidence="1 2">SW-152</strain>
    </source>
</reference>
<dbReference type="AlphaFoldDB" id="A0A150Y352"/>